<name>A0A1F5SAA1_9BACT</name>
<evidence type="ECO:0000313" key="1">
    <source>
        <dbReference type="EMBL" id="OGF23393.1"/>
    </source>
</evidence>
<dbReference type="EMBL" id="MFFS01000001">
    <property type="protein sequence ID" value="OGF23393.1"/>
    <property type="molecule type" value="Genomic_DNA"/>
</dbReference>
<dbReference type="Proteomes" id="UP000178323">
    <property type="component" value="Unassembled WGS sequence"/>
</dbReference>
<gene>
    <name evidence="1" type="ORF">A2Y83_02425</name>
</gene>
<reference evidence="1 2" key="1">
    <citation type="journal article" date="2016" name="Nat. Commun.">
        <title>Thousands of microbial genomes shed light on interconnected biogeochemical processes in an aquifer system.</title>
        <authorList>
            <person name="Anantharaman K."/>
            <person name="Brown C.T."/>
            <person name="Hug L.A."/>
            <person name="Sharon I."/>
            <person name="Castelle C.J."/>
            <person name="Probst A.J."/>
            <person name="Thomas B.C."/>
            <person name="Singh A."/>
            <person name="Wilkins M.J."/>
            <person name="Karaoz U."/>
            <person name="Brodie E.L."/>
            <person name="Williams K.H."/>
            <person name="Hubbard S.S."/>
            <person name="Banfield J.F."/>
        </authorList>
    </citation>
    <scope>NUCLEOTIDE SEQUENCE [LARGE SCALE GENOMIC DNA]</scope>
</reference>
<dbReference type="AlphaFoldDB" id="A0A1F5SAA1"/>
<sequence length="96" mass="11496">MKKYMPKIEKFPTEILENSRYDFEVEEDGLYLIEIIAGAKSWWQNLKKLRAFFDDDDLAVNPAPFRQNIGNIWNFCMKKFCCDRDMGFIDKKFINV</sequence>
<accession>A0A1F5SAA1</accession>
<evidence type="ECO:0000313" key="2">
    <source>
        <dbReference type="Proteomes" id="UP000178323"/>
    </source>
</evidence>
<comment type="caution">
    <text evidence="1">The sequence shown here is derived from an EMBL/GenBank/DDBJ whole genome shotgun (WGS) entry which is preliminary data.</text>
</comment>
<protein>
    <submittedName>
        <fullName evidence="1">Uncharacterized protein</fullName>
    </submittedName>
</protein>
<proteinExistence type="predicted"/>
<organism evidence="1 2">
    <name type="scientific">Candidatus Falkowbacteria bacterium RBG_13_39_14</name>
    <dbReference type="NCBI Taxonomy" id="1797985"/>
    <lineage>
        <taxon>Bacteria</taxon>
        <taxon>Candidatus Falkowiibacteriota</taxon>
    </lineage>
</organism>